<organism evidence="3 4">
    <name type="scientific">Ramazzottius varieornatus</name>
    <name type="common">Water bear</name>
    <name type="synonym">Tardigrade</name>
    <dbReference type="NCBI Taxonomy" id="947166"/>
    <lineage>
        <taxon>Eukaryota</taxon>
        <taxon>Metazoa</taxon>
        <taxon>Ecdysozoa</taxon>
        <taxon>Tardigrada</taxon>
        <taxon>Eutardigrada</taxon>
        <taxon>Parachela</taxon>
        <taxon>Hypsibioidea</taxon>
        <taxon>Ramazzottiidae</taxon>
        <taxon>Ramazzottius</taxon>
    </lineage>
</organism>
<feature type="region of interest" description="Disordered" evidence="1">
    <location>
        <begin position="300"/>
        <end position="325"/>
    </location>
</feature>
<evidence type="ECO:0000256" key="2">
    <source>
        <dbReference type="SAM" id="SignalP"/>
    </source>
</evidence>
<dbReference type="OrthoDB" id="10489349at2759"/>
<feature type="signal peptide" evidence="2">
    <location>
        <begin position="1"/>
        <end position="36"/>
    </location>
</feature>
<sequence>MHITSSRVASRMSFRVPPANLALLLVIINCLPLISSNKPEGSSANEVTHKGSALKEMFNTFQLPTEFLEIEKIKKVRTTSLLAASLRNNTRSSQPSAIREEIVVKACTPDALPWLGPKGYCVPTNLLLTFCGEYESSASSDCPQTEGNWCCYKPTPAAPSIMSPYSRPTYLDVKPCTPDLYPWMGPKGFCSATDQLNEYCSTLEISASNRDCPGRENWCCYKPIPKDGPLYLQPCRPDVFPQLERTGFCAATYQLNAFCTTLEISVASSDCTNHPGNWCCYPPPPPSHITYTLSPGTRPSVSPTYTVPTSSTTRTITSTSPSTSPATVGYPKSYCQTNPELLQCRSTTTTTPSPIGLPNYFAGTPPYLPCAIFGYLPNCATTTTTSTQPPLPSRNTYNVYTNLKRLQEPGFNMRLGTAIDPEESAIFGREGF</sequence>
<name>A0A1D1UVK1_RAMVA</name>
<reference evidence="3 4" key="1">
    <citation type="journal article" date="2016" name="Nat. Commun.">
        <title>Extremotolerant tardigrade genome and improved radiotolerance of human cultured cells by tardigrade-unique protein.</title>
        <authorList>
            <person name="Hashimoto T."/>
            <person name="Horikawa D.D."/>
            <person name="Saito Y."/>
            <person name="Kuwahara H."/>
            <person name="Kozuka-Hata H."/>
            <person name="Shin-I T."/>
            <person name="Minakuchi Y."/>
            <person name="Ohishi K."/>
            <person name="Motoyama A."/>
            <person name="Aizu T."/>
            <person name="Enomoto A."/>
            <person name="Kondo K."/>
            <person name="Tanaka S."/>
            <person name="Hara Y."/>
            <person name="Koshikawa S."/>
            <person name="Sagara H."/>
            <person name="Miura T."/>
            <person name="Yokobori S."/>
            <person name="Miyagawa K."/>
            <person name="Suzuki Y."/>
            <person name="Kubo T."/>
            <person name="Oyama M."/>
            <person name="Kohara Y."/>
            <person name="Fujiyama A."/>
            <person name="Arakawa K."/>
            <person name="Katayama T."/>
            <person name="Toyoda A."/>
            <person name="Kunieda T."/>
        </authorList>
    </citation>
    <scope>NUCLEOTIDE SEQUENCE [LARGE SCALE GENOMIC DNA]</scope>
    <source>
        <strain evidence="3 4">YOKOZUNA-1</strain>
    </source>
</reference>
<protein>
    <recommendedName>
        <fullName evidence="5">P-type domain-containing protein</fullName>
    </recommendedName>
</protein>
<proteinExistence type="predicted"/>
<comment type="caution">
    <text evidence="3">The sequence shown here is derived from an EMBL/GenBank/DDBJ whole genome shotgun (WGS) entry which is preliminary data.</text>
</comment>
<evidence type="ECO:0000313" key="3">
    <source>
        <dbReference type="EMBL" id="GAU90188.1"/>
    </source>
</evidence>
<feature type="chain" id="PRO_5008897682" description="P-type domain-containing protein" evidence="2">
    <location>
        <begin position="37"/>
        <end position="432"/>
    </location>
</feature>
<gene>
    <name evidence="3" type="primary">RvY_02642</name>
    <name evidence="3" type="synonym">RvY_02642.1</name>
    <name evidence="3" type="ORF">RvY_02642-1</name>
</gene>
<dbReference type="AlphaFoldDB" id="A0A1D1UVK1"/>
<keyword evidence="2" id="KW-0732">Signal</keyword>
<accession>A0A1D1UVK1</accession>
<dbReference type="Proteomes" id="UP000186922">
    <property type="component" value="Unassembled WGS sequence"/>
</dbReference>
<evidence type="ECO:0000313" key="4">
    <source>
        <dbReference type="Proteomes" id="UP000186922"/>
    </source>
</evidence>
<keyword evidence="4" id="KW-1185">Reference proteome</keyword>
<evidence type="ECO:0000256" key="1">
    <source>
        <dbReference type="SAM" id="MobiDB-lite"/>
    </source>
</evidence>
<dbReference type="EMBL" id="BDGG01000001">
    <property type="protein sequence ID" value="GAU90188.1"/>
    <property type="molecule type" value="Genomic_DNA"/>
</dbReference>
<evidence type="ECO:0008006" key="5">
    <source>
        <dbReference type="Google" id="ProtNLM"/>
    </source>
</evidence>